<sequence>MKEKGSKPHAQGAAAAAAAVPHPRAQPGEEHVSALVKAIAGFAKRETEAVVNPKLGTSFVSLGEAYEFYNIYSWESGFGIRYGESSLDSQGSKCMQKFVCACEGKPTKYNNSPLSCECTASIRLLRSRDSGWYVCEHQVGHNHTLSRACKEKLSWRSHTSINKNTRDLIRQLRENNVPVIAEIGAENPHFDDFRNTMETFTRIRVKDPLFNYTFQIDNDCRVTTLLWTSIQNSTHYHSFGDVITFDTTYRSNMYEIPFGLFVGVNNNFETILLGGVLMTDEKVDSFKWVFSQFFQLMGGKQPQTILTDRCGAIEDAIREVLPSTTHRWCKWQVLGMAKDFLGSHYTKQSMFRVEFHRILNDMLTTDEFERAWEMLLQKYGLENHPFLMQIYEVRHKWVKAYFSDTFCAKQTSTQKCESARHLLKEYVPWDCSMELFVKQYEKLRSDQDLEDDFEEKSTSINEVVLRTNLPIEKHASEVYTRAVYELFVQTIYESEPYVVEAVIPNLKYKAWCPNSETREKWSRVEYEVNVREEGEAFMCVCKQFEHTGMLCCHAVKVMVHLGVHEIPRSHIVPRWTVEPLRCWMHRAHPQKDTCWRCRRFALYDKGIKIMRRASRDDRSFEIAMKHMDRMQEIVSQMPDV</sequence>
<comment type="subcellular location">
    <subcellularLocation>
        <location evidence="6">Nucleus</location>
    </subcellularLocation>
</comment>
<evidence type="ECO:0000259" key="8">
    <source>
        <dbReference type="PROSITE" id="PS50966"/>
    </source>
</evidence>
<dbReference type="InterPro" id="IPR006564">
    <property type="entry name" value="Znf_PMZ"/>
</dbReference>
<dbReference type="AlphaFoldDB" id="A0AAD8VVL2"/>
<reference evidence="9" key="1">
    <citation type="submission" date="2023-07" db="EMBL/GenBank/DDBJ databases">
        <title>A chromosome-level genome assembly of Lolium multiflorum.</title>
        <authorList>
            <person name="Chen Y."/>
            <person name="Copetti D."/>
            <person name="Kolliker R."/>
            <person name="Studer B."/>
        </authorList>
    </citation>
    <scope>NUCLEOTIDE SEQUENCE</scope>
    <source>
        <strain evidence="9">02402/16</strain>
        <tissue evidence="9">Leaf</tissue>
    </source>
</reference>
<comment type="caution">
    <text evidence="9">The sequence shown here is derived from an EMBL/GenBank/DDBJ whole genome shotgun (WGS) entry which is preliminary data.</text>
</comment>
<comment type="function">
    <text evidence="6">Putative transcription activator involved in regulating light control of development.</text>
</comment>
<feature type="region of interest" description="Disordered" evidence="7">
    <location>
        <begin position="1"/>
        <end position="24"/>
    </location>
</feature>
<dbReference type="GO" id="GO:0008270">
    <property type="term" value="F:zinc ion binding"/>
    <property type="evidence" value="ECO:0007669"/>
    <property type="project" value="UniProtKB-UniRule"/>
</dbReference>
<keyword evidence="2 6" id="KW-0479">Metal-binding</keyword>
<keyword evidence="3 5" id="KW-0863">Zinc-finger</keyword>
<dbReference type="Pfam" id="PF10551">
    <property type="entry name" value="MULE"/>
    <property type="match status" value="1"/>
</dbReference>
<evidence type="ECO:0000256" key="5">
    <source>
        <dbReference type="PROSITE-ProRule" id="PRU00325"/>
    </source>
</evidence>
<dbReference type="InterPro" id="IPR007527">
    <property type="entry name" value="Znf_SWIM"/>
</dbReference>
<proteinExistence type="inferred from homology"/>
<dbReference type="Pfam" id="PF03101">
    <property type="entry name" value="FAR1"/>
    <property type="match status" value="1"/>
</dbReference>
<feature type="domain" description="SWIM-type" evidence="8">
    <location>
        <begin position="526"/>
        <end position="562"/>
    </location>
</feature>
<comment type="similarity">
    <text evidence="1 6">Belongs to the FHY3/FAR1 family.</text>
</comment>
<evidence type="ECO:0000256" key="3">
    <source>
        <dbReference type="ARBA" id="ARBA00022771"/>
    </source>
</evidence>
<evidence type="ECO:0000256" key="2">
    <source>
        <dbReference type="ARBA" id="ARBA00022723"/>
    </source>
</evidence>
<dbReference type="GO" id="GO:0005634">
    <property type="term" value="C:nucleus"/>
    <property type="evidence" value="ECO:0007669"/>
    <property type="project" value="UniProtKB-SubCell"/>
</dbReference>
<keyword evidence="6" id="KW-0539">Nucleus</keyword>
<dbReference type="InterPro" id="IPR018289">
    <property type="entry name" value="MULE_transposase_dom"/>
</dbReference>
<keyword evidence="10" id="KW-1185">Reference proteome</keyword>
<gene>
    <name evidence="9" type="ORF">QYE76_026446</name>
</gene>
<evidence type="ECO:0000256" key="1">
    <source>
        <dbReference type="ARBA" id="ARBA00005889"/>
    </source>
</evidence>
<evidence type="ECO:0000256" key="6">
    <source>
        <dbReference type="RuleBase" id="RU367018"/>
    </source>
</evidence>
<dbReference type="Proteomes" id="UP001231189">
    <property type="component" value="Unassembled WGS sequence"/>
</dbReference>
<organism evidence="9 10">
    <name type="scientific">Lolium multiflorum</name>
    <name type="common">Italian ryegrass</name>
    <name type="synonym">Lolium perenne subsp. multiflorum</name>
    <dbReference type="NCBI Taxonomy" id="4521"/>
    <lineage>
        <taxon>Eukaryota</taxon>
        <taxon>Viridiplantae</taxon>
        <taxon>Streptophyta</taxon>
        <taxon>Embryophyta</taxon>
        <taxon>Tracheophyta</taxon>
        <taxon>Spermatophyta</taxon>
        <taxon>Magnoliopsida</taxon>
        <taxon>Liliopsida</taxon>
        <taxon>Poales</taxon>
        <taxon>Poaceae</taxon>
        <taxon>BOP clade</taxon>
        <taxon>Pooideae</taxon>
        <taxon>Poodae</taxon>
        <taxon>Poeae</taxon>
        <taxon>Poeae Chloroplast Group 2 (Poeae type)</taxon>
        <taxon>Loliodinae</taxon>
        <taxon>Loliinae</taxon>
        <taxon>Lolium</taxon>
    </lineage>
</organism>
<evidence type="ECO:0000313" key="10">
    <source>
        <dbReference type="Proteomes" id="UP001231189"/>
    </source>
</evidence>
<protein>
    <recommendedName>
        <fullName evidence="6">Protein FAR1-RELATED SEQUENCE</fullName>
    </recommendedName>
</protein>
<evidence type="ECO:0000313" key="9">
    <source>
        <dbReference type="EMBL" id="KAK1620929.1"/>
    </source>
</evidence>
<dbReference type="PANTHER" id="PTHR31669">
    <property type="entry name" value="PROTEIN FAR1-RELATED SEQUENCE 10-RELATED"/>
    <property type="match status" value="1"/>
</dbReference>
<dbReference type="PANTHER" id="PTHR31669:SF307">
    <property type="entry name" value="PROTEIN FAR1-RELATED SEQUENCE"/>
    <property type="match status" value="1"/>
</dbReference>
<dbReference type="EMBL" id="JAUUTY010000006">
    <property type="protein sequence ID" value="KAK1620929.1"/>
    <property type="molecule type" value="Genomic_DNA"/>
</dbReference>
<keyword evidence="4 6" id="KW-0862">Zinc</keyword>
<dbReference type="SMART" id="SM00575">
    <property type="entry name" value="ZnF_PMZ"/>
    <property type="match status" value="1"/>
</dbReference>
<dbReference type="InterPro" id="IPR031052">
    <property type="entry name" value="FHY3/FAR1"/>
</dbReference>
<evidence type="ECO:0000256" key="4">
    <source>
        <dbReference type="ARBA" id="ARBA00022833"/>
    </source>
</evidence>
<dbReference type="GO" id="GO:0006355">
    <property type="term" value="P:regulation of DNA-templated transcription"/>
    <property type="evidence" value="ECO:0007669"/>
    <property type="project" value="UniProtKB-UniRule"/>
</dbReference>
<accession>A0AAD8VVL2</accession>
<evidence type="ECO:0000256" key="7">
    <source>
        <dbReference type="SAM" id="MobiDB-lite"/>
    </source>
</evidence>
<dbReference type="InterPro" id="IPR004330">
    <property type="entry name" value="FAR1_DNA_bnd_dom"/>
</dbReference>
<dbReference type="PROSITE" id="PS50966">
    <property type="entry name" value="ZF_SWIM"/>
    <property type="match status" value="1"/>
</dbReference>
<name>A0AAD8VVL2_LOLMU</name>